<feature type="domain" description="Radical SAM core" evidence="7">
    <location>
        <begin position="39"/>
        <end position="177"/>
    </location>
</feature>
<sequence>MNFYKLNQSAYQNFLLAKYERFTGEILVKSYPYFIGIDPSSICQLRCPSCPTGVENESRRSGSSTKFRNRAMLTQELFDALIDELGEYLFLIMFYNWGEPLLNKDLSGYIRKAKEFNIYTEIHTNLSIRMSDKFIEDLLCSGIDDIAASIDGFSQESYQTYRRGGNFGLVKENIERLA</sequence>
<proteinExistence type="predicted"/>
<dbReference type="InterPro" id="IPR058240">
    <property type="entry name" value="rSAM_sf"/>
</dbReference>
<dbReference type="EMBL" id="BART01023765">
    <property type="protein sequence ID" value="GAG96469.1"/>
    <property type="molecule type" value="Genomic_DNA"/>
</dbReference>
<reference evidence="8" key="1">
    <citation type="journal article" date="2014" name="Front. Microbiol.">
        <title>High frequency of phylogenetically diverse reductive dehalogenase-homologous genes in deep subseafloor sedimentary metagenomes.</title>
        <authorList>
            <person name="Kawai M."/>
            <person name="Futagami T."/>
            <person name="Toyoda A."/>
            <person name="Takaki Y."/>
            <person name="Nishi S."/>
            <person name="Hori S."/>
            <person name="Arai W."/>
            <person name="Tsubouchi T."/>
            <person name="Morono Y."/>
            <person name="Uchiyama I."/>
            <person name="Ito T."/>
            <person name="Fujiyama A."/>
            <person name="Inagaki F."/>
            <person name="Takami H."/>
        </authorList>
    </citation>
    <scope>NUCLEOTIDE SEQUENCE</scope>
    <source>
        <strain evidence="8">Expedition CK06-06</strain>
    </source>
</reference>
<dbReference type="InterPro" id="IPR013785">
    <property type="entry name" value="Aldolase_TIM"/>
</dbReference>
<dbReference type="AlphaFoldDB" id="X1BKR7"/>
<accession>X1BKR7</accession>
<keyword evidence="4" id="KW-0479">Metal-binding</keyword>
<dbReference type="SUPFAM" id="SSF102114">
    <property type="entry name" value="Radical SAM enzymes"/>
    <property type="match status" value="1"/>
</dbReference>
<evidence type="ECO:0000256" key="2">
    <source>
        <dbReference type="ARBA" id="ARBA00022485"/>
    </source>
</evidence>
<evidence type="ECO:0000313" key="8">
    <source>
        <dbReference type="EMBL" id="GAG96469.1"/>
    </source>
</evidence>
<evidence type="ECO:0000256" key="1">
    <source>
        <dbReference type="ARBA" id="ARBA00001966"/>
    </source>
</evidence>
<evidence type="ECO:0000256" key="3">
    <source>
        <dbReference type="ARBA" id="ARBA00022691"/>
    </source>
</evidence>
<gene>
    <name evidence="8" type="ORF">S01H4_43134</name>
</gene>
<keyword evidence="2" id="KW-0004">4Fe-4S</keyword>
<dbReference type="Pfam" id="PF04055">
    <property type="entry name" value="Radical_SAM"/>
    <property type="match status" value="1"/>
</dbReference>
<dbReference type="CDD" id="cd01335">
    <property type="entry name" value="Radical_SAM"/>
    <property type="match status" value="1"/>
</dbReference>
<feature type="non-terminal residue" evidence="8">
    <location>
        <position position="178"/>
    </location>
</feature>
<evidence type="ECO:0000256" key="4">
    <source>
        <dbReference type="ARBA" id="ARBA00022723"/>
    </source>
</evidence>
<evidence type="ECO:0000259" key="7">
    <source>
        <dbReference type="Pfam" id="PF04055"/>
    </source>
</evidence>
<keyword evidence="6" id="KW-0411">Iron-sulfur</keyword>
<dbReference type="GO" id="GO:0051539">
    <property type="term" value="F:4 iron, 4 sulfur cluster binding"/>
    <property type="evidence" value="ECO:0007669"/>
    <property type="project" value="UniProtKB-KW"/>
</dbReference>
<keyword evidence="5" id="KW-0408">Iron</keyword>
<evidence type="ECO:0000256" key="5">
    <source>
        <dbReference type="ARBA" id="ARBA00023004"/>
    </source>
</evidence>
<comment type="caution">
    <text evidence="8">The sequence shown here is derived from an EMBL/GenBank/DDBJ whole genome shotgun (WGS) entry which is preliminary data.</text>
</comment>
<dbReference type="SFLD" id="SFLDS00029">
    <property type="entry name" value="Radical_SAM"/>
    <property type="match status" value="1"/>
</dbReference>
<name>X1BKR7_9ZZZZ</name>
<evidence type="ECO:0000256" key="6">
    <source>
        <dbReference type="ARBA" id="ARBA00023014"/>
    </source>
</evidence>
<dbReference type="Gene3D" id="3.20.20.70">
    <property type="entry name" value="Aldolase class I"/>
    <property type="match status" value="1"/>
</dbReference>
<dbReference type="PANTHER" id="PTHR43787">
    <property type="entry name" value="FEMO COFACTOR BIOSYNTHESIS PROTEIN NIFB-RELATED"/>
    <property type="match status" value="1"/>
</dbReference>
<dbReference type="InterPro" id="IPR007197">
    <property type="entry name" value="rSAM"/>
</dbReference>
<dbReference type="PANTHER" id="PTHR43787:SF3">
    <property type="entry name" value="ARYLSULFATASE REGULATORY PROTEIN"/>
    <property type="match status" value="1"/>
</dbReference>
<keyword evidence="3" id="KW-0949">S-adenosyl-L-methionine</keyword>
<dbReference type="GO" id="GO:0046872">
    <property type="term" value="F:metal ion binding"/>
    <property type="evidence" value="ECO:0007669"/>
    <property type="project" value="UniProtKB-KW"/>
</dbReference>
<comment type="cofactor">
    <cofactor evidence="1">
        <name>[4Fe-4S] cluster</name>
        <dbReference type="ChEBI" id="CHEBI:49883"/>
    </cofactor>
</comment>
<dbReference type="GO" id="GO:0003824">
    <property type="term" value="F:catalytic activity"/>
    <property type="evidence" value="ECO:0007669"/>
    <property type="project" value="InterPro"/>
</dbReference>
<protein>
    <recommendedName>
        <fullName evidence="7">Radical SAM core domain-containing protein</fullName>
    </recommendedName>
</protein>
<organism evidence="8">
    <name type="scientific">marine sediment metagenome</name>
    <dbReference type="NCBI Taxonomy" id="412755"/>
    <lineage>
        <taxon>unclassified sequences</taxon>
        <taxon>metagenomes</taxon>
        <taxon>ecological metagenomes</taxon>
    </lineage>
</organism>